<keyword evidence="2" id="KW-1185">Reference proteome</keyword>
<protein>
    <recommendedName>
        <fullName evidence="3">Disease resistance protein</fullName>
    </recommendedName>
</protein>
<evidence type="ECO:0000313" key="2">
    <source>
        <dbReference type="Proteomes" id="UP000824120"/>
    </source>
</evidence>
<dbReference type="EMBL" id="JACXVP010000011">
    <property type="protein sequence ID" value="KAG5578509.1"/>
    <property type="molecule type" value="Genomic_DNA"/>
</dbReference>
<dbReference type="SUPFAM" id="SSF52058">
    <property type="entry name" value="L domain-like"/>
    <property type="match status" value="1"/>
</dbReference>
<accession>A0A9J5WT97</accession>
<name>A0A9J5WT97_SOLCO</name>
<dbReference type="Proteomes" id="UP000824120">
    <property type="component" value="Chromosome 11"/>
</dbReference>
<proteinExistence type="predicted"/>
<dbReference type="Gene3D" id="3.80.10.10">
    <property type="entry name" value="Ribonuclease Inhibitor"/>
    <property type="match status" value="2"/>
</dbReference>
<evidence type="ECO:0000313" key="1">
    <source>
        <dbReference type="EMBL" id="KAG5578509.1"/>
    </source>
</evidence>
<dbReference type="OrthoDB" id="1305892at2759"/>
<organism evidence="1 2">
    <name type="scientific">Solanum commersonii</name>
    <name type="common">Commerson's wild potato</name>
    <name type="synonym">Commerson's nightshade</name>
    <dbReference type="NCBI Taxonomy" id="4109"/>
    <lineage>
        <taxon>Eukaryota</taxon>
        <taxon>Viridiplantae</taxon>
        <taxon>Streptophyta</taxon>
        <taxon>Embryophyta</taxon>
        <taxon>Tracheophyta</taxon>
        <taxon>Spermatophyta</taxon>
        <taxon>Magnoliopsida</taxon>
        <taxon>eudicotyledons</taxon>
        <taxon>Gunneridae</taxon>
        <taxon>Pentapetalae</taxon>
        <taxon>asterids</taxon>
        <taxon>lamiids</taxon>
        <taxon>Solanales</taxon>
        <taxon>Solanaceae</taxon>
        <taxon>Solanoideae</taxon>
        <taxon>Solaneae</taxon>
        <taxon>Solanum</taxon>
    </lineage>
</organism>
<comment type="caution">
    <text evidence="1">The sequence shown here is derived from an EMBL/GenBank/DDBJ whole genome shotgun (WGS) entry which is preliminary data.</text>
</comment>
<dbReference type="AlphaFoldDB" id="A0A9J5WT97"/>
<evidence type="ECO:0008006" key="3">
    <source>
        <dbReference type="Google" id="ProtNLM"/>
    </source>
</evidence>
<gene>
    <name evidence="1" type="ORF">H5410_058643</name>
</gene>
<dbReference type="InterPro" id="IPR032675">
    <property type="entry name" value="LRR_dom_sf"/>
</dbReference>
<sequence length="284" mass="32193">MISRGDCNMFLENLVINGCDSIDDISSELVPRSHYLSVNSCPNLTRLLIPTETEKLYIWHCKNLEILSVASGSQTMLRNLSIHDCEKLKWLPECMQELIPSLKELELWFCTEIVSFPEGGLPFNLQVLRIHYCMKLVNARKEWHLQRLPCLRELTILHDGSDLAGENWELPCSIRRLTISNLKTLSSQLFKSLTSLEYLSTGNSLQIQSLLEEGLPTSLSRLTLFGNHDLHSLPIEVYCILGKLTKFGAYPSPTLRSIRPSAFGLMITSSGMPMISFELTKFDS</sequence>
<dbReference type="PANTHER" id="PTHR34630:SF113">
    <property type="entry name" value="DISEASE RESISTANCE PROTEIN I2C-5"/>
    <property type="match status" value="1"/>
</dbReference>
<reference evidence="1 2" key="1">
    <citation type="submission" date="2020-09" db="EMBL/GenBank/DDBJ databases">
        <title>De no assembly of potato wild relative species, Solanum commersonii.</title>
        <authorList>
            <person name="Cho K."/>
        </authorList>
    </citation>
    <scope>NUCLEOTIDE SEQUENCE [LARGE SCALE GENOMIC DNA]</scope>
    <source>
        <strain evidence="1">LZ3.2</strain>
        <tissue evidence="1">Leaf</tissue>
    </source>
</reference>
<dbReference type="PANTHER" id="PTHR34630">
    <property type="entry name" value="OS11G0677101 PROTEIN"/>
    <property type="match status" value="1"/>
</dbReference>